<protein>
    <submittedName>
        <fullName evidence="11">FAD-binding oxidoreductase</fullName>
    </submittedName>
</protein>
<dbReference type="PANTHER" id="PTHR13847">
    <property type="entry name" value="SARCOSINE DEHYDROGENASE-RELATED"/>
    <property type="match status" value="1"/>
</dbReference>
<dbReference type="Proteomes" id="UP000480178">
    <property type="component" value="Chromosome"/>
</dbReference>
<evidence type="ECO:0000256" key="9">
    <source>
        <dbReference type="ARBA" id="ARBA00023268"/>
    </source>
</evidence>
<dbReference type="PANTHER" id="PTHR13847:SF283">
    <property type="entry name" value="TRNA 5-METHYLAMINOMETHYL-2-THIOURIDINE BIOSYNTHESIS BIFUNCTIONAL PROTEIN MNMC"/>
    <property type="match status" value="1"/>
</dbReference>
<accession>A0A6C0GK06</accession>
<dbReference type="InterPro" id="IPR006076">
    <property type="entry name" value="FAD-dep_OxRdtase"/>
</dbReference>
<keyword evidence="7" id="KW-0274">FAD</keyword>
<evidence type="ECO:0000256" key="4">
    <source>
        <dbReference type="ARBA" id="ARBA00022679"/>
    </source>
</evidence>
<keyword evidence="9" id="KW-0511">Multifunctional enzyme</keyword>
<dbReference type="EMBL" id="CP048222">
    <property type="protein sequence ID" value="QHT68013.1"/>
    <property type="molecule type" value="Genomic_DNA"/>
</dbReference>
<keyword evidence="5" id="KW-0949">S-adenosyl-L-methionine</keyword>
<evidence type="ECO:0000256" key="6">
    <source>
        <dbReference type="ARBA" id="ARBA00022694"/>
    </source>
</evidence>
<keyword evidence="3" id="KW-0285">Flavoprotein</keyword>
<keyword evidence="6" id="KW-0819">tRNA processing</keyword>
<name>A0A6C0GK06_9BACT</name>
<dbReference type="Gene3D" id="3.30.9.10">
    <property type="entry name" value="D-Amino Acid Oxidase, subunit A, domain 2"/>
    <property type="match status" value="1"/>
</dbReference>
<dbReference type="AlphaFoldDB" id="A0A6C0GK06"/>
<dbReference type="KEGG" id="rhoz:GXP67_15870"/>
<dbReference type="Gene3D" id="3.50.50.60">
    <property type="entry name" value="FAD/NAD(P)-binding domain"/>
    <property type="match status" value="1"/>
</dbReference>
<dbReference type="InterPro" id="IPR036188">
    <property type="entry name" value="FAD/NAD-bd_sf"/>
</dbReference>
<evidence type="ECO:0000256" key="7">
    <source>
        <dbReference type="ARBA" id="ARBA00022827"/>
    </source>
</evidence>
<dbReference type="Pfam" id="PF01266">
    <property type="entry name" value="DAO"/>
    <property type="match status" value="1"/>
</dbReference>
<keyword evidence="1" id="KW-0963">Cytoplasm</keyword>
<evidence type="ECO:0000256" key="8">
    <source>
        <dbReference type="ARBA" id="ARBA00023002"/>
    </source>
</evidence>
<evidence type="ECO:0000256" key="1">
    <source>
        <dbReference type="ARBA" id="ARBA00022490"/>
    </source>
</evidence>
<organism evidence="11 12">
    <name type="scientific">Rhodocytophaga rosea</name>
    <dbReference type="NCBI Taxonomy" id="2704465"/>
    <lineage>
        <taxon>Bacteria</taxon>
        <taxon>Pseudomonadati</taxon>
        <taxon>Bacteroidota</taxon>
        <taxon>Cytophagia</taxon>
        <taxon>Cytophagales</taxon>
        <taxon>Rhodocytophagaceae</taxon>
        <taxon>Rhodocytophaga</taxon>
    </lineage>
</organism>
<keyword evidence="12" id="KW-1185">Reference proteome</keyword>
<evidence type="ECO:0000256" key="2">
    <source>
        <dbReference type="ARBA" id="ARBA00022603"/>
    </source>
</evidence>
<gene>
    <name evidence="11" type="ORF">GXP67_15870</name>
</gene>
<dbReference type="GO" id="GO:0005737">
    <property type="term" value="C:cytoplasm"/>
    <property type="evidence" value="ECO:0007669"/>
    <property type="project" value="TreeGrafter"/>
</dbReference>
<keyword evidence="2" id="KW-0489">Methyltransferase</keyword>
<dbReference type="GO" id="GO:0008168">
    <property type="term" value="F:methyltransferase activity"/>
    <property type="evidence" value="ECO:0007669"/>
    <property type="project" value="UniProtKB-KW"/>
</dbReference>
<evidence type="ECO:0000256" key="3">
    <source>
        <dbReference type="ARBA" id="ARBA00022630"/>
    </source>
</evidence>
<evidence type="ECO:0000313" key="12">
    <source>
        <dbReference type="Proteomes" id="UP000480178"/>
    </source>
</evidence>
<evidence type="ECO:0000256" key="5">
    <source>
        <dbReference type="ARBA" id="ARBA00022691"/>
    </source>
</evidence>
<dbReference type="GO" id="GO:0016491">
    <property type="term" value="F:oxidoreductase activity"/>
    <property type="evidence" value="ECO:0007669"/>
    <property type="project" value="UniProtKB-KW"/>
</dbReference>
<proteinExistence type="predicted"/>
<keyword evidence="8" id="KW-0560">Oxidoreductase</keyword>
<dbReference type="SUPFAM" id="SSF54373">
    <property type="entry name" value="FAD-linked reductases, C-terminal domain"/>
    <property type="match status" value="1"/>
</dbReference>
<evidence type="ECO:0000259" key="10">
    <source>
        <dbReference type="Pfam" id="PF01266"/>
    </source>
</evidence>
<dbReference type="GO" id="GO:0032259">
    <property type="term" value="P:methylation"/>
    <property type="evidence" value="ECO:0007669"/>
    <property type="project" value="UniProtKB-KW"/>
</dbReference>
<evidence type="ECO:0000313" key="11">
    <source>
        <dbReference type="EMBL" id="QHT68013.1"/>
    </source>
</evidence>
<dbReference type="GO" id="GO:0008033">
    <property type="term" value="P:tRNA processing"/>
    <property type="evidence" value="ECO:0007669"/>
    <property type="project" value="UniProtKB-KW"/>
</dbReference>
<dbReference type="RefSeq" id="WP_162444034.1">
    <property type="nucleotide sequence ID" value="NZ_CP048222.1"/>
</dbReference>
<dbReference type="SUPFAM" id="SSF51905">
    <property type="entry name" value="FAD/NAD(P)-binding domain"/>
    <property type="match status" value="1"/>
</dbReference>
<sequence length="365" mass="41452">MLPKQTDYIIVGQGIAGTVLAYTLISQKKKVLIIDDSNPDTSSKVAAGIFNPVTGKRLARTWQAGLIFPYLYQFYQQMEQTLGISILHSRDIYRPFTSIEEQNAWTAKTSSPELSAYTSTQFDTSAYTSGIHNPFGGLEIKGAGFVNVGLMLEAAKKYFLQGNMYTEQPFTYEDIVLENDKVSWQGIEAKKILFCEGTFVSQNPYFNWLPFNEVKGELLTLKMPGLQTNNIINQGVFVLPLGNDMYKVGATYKWDNLDWETTLQAREELEDKLARLIKLPYRITGQQAGIRPASEDRRPFLGLHPEHPALGIFNGLGTKGVSLAPFYARHFYEHLEEDKELDKETHINRFFSLYYKSTNLNNHLL</sequence>
<keyword evidence="4" id="KW-0808">Transferase</keyword>
<reference evidence="11 12" key="1">
    <citation type="submission" date="2020-01" db="EMBL/GenBank/DDBJ databases">
        <authorList>
            <person name="Kim M.K."/>
        </authorList>
    </citation>
    <scope>NUCLEOTIDE SEQUENCE [LARGE SCALE GENOMIC DNA]</scope>
    <source>
        <strain evidence="11 12">172606-1</strain>
    </source>
</reference>
<feature type="domain" description="FAD dependent oxidoreductase" evidence="10">
    <location>
        <begin position="7"/>
        <end position="331"/>
    </location>
</feature>